<feature type="chain" id="PRO_5039092150" evidence="1">
    <location>
        <begin position="25"/>
        <end position="168"/>
    </location>
</feature>
<keyword evidence="1" id="KW-0732">Signal</keyword>
<evidence type="ECO:0000313" key="2">
    <source>
        <dbReference type="EMBL" id="SPF68501.1"/>
    </source>
</evidence>
<dbReference type="EMBL" id="OMOH01000005">
    <property type="protein sequence ID" value="SPF68501.1"/>
    <property type="molecule type" value="Genomic_DNA"/>
</dbReference>
<dbReference type="AlphaFoldDB" id="A0A375I421"/>
<feature type="signal peptide" evidence="1">
    <location>
        <begin position="1"/>
        <end position="24"/>
    </location>
</feature>
<dbReference type="RefSeq" id="WP_220474380.1">
    <property type="nucleotide sequence ID" value="NZ_OMOH01000005.1"/>
</dbReference>
<reference evidence="3" key="1">
    <citation type="submission" date="2018-02" db="EMBL/GenBank/DDBJ databases">
        <authorList>
            <person name="Hornung B."/>
        </authorList>
    </citation>
    <scope>NUCLEOTIDE SEQUENCE [LARGE SCALE GENOMIC DNA]</scope>
</reference>
<evidence type="ECO:0000256" key="1">
    <source>
        <dbReference type="SAM" id="SignalP"/>
    </source>
</evidence>
<organism evidence="2 3">
    <name type="scientific">Propionibacterium ruminifibrarum</name>
    <dbReference type="NCBI Taxonomy" id="1962131"/>
    <lineage>
        <taxon>Bacteria</taxon>
        <taxon>Bacillati</taxon>
        <taxon>Actinomycetota</taxon>
        <taxon>Actinomycetes</taxon>
        <taxon>Propionibacteriales</taxon>
        <taxon>Propionibacteriaceae</taxon>
        <taxon>Propionibacterium</taxon>
    </lineage>
</organism>
<protein>
    <submittedName>
        <fullName evidence="2">Prokaryotic membrane lipoprotein lipid attachment site profile</fullName>
    </submittedName>
</protein>
<sequence length="168" mass="17657">MSKSTTAIAGAVMAAILASGCGMQAPGVTVVDLQTAEAPYPYEGTRMVDGKVPGATMGYVRHEPGHPWSPVYLDMMGRGYQQALSVFVSGGVQMDPDRLMLTGLGGQLVDTLWLGRSDEAPYADVQSMEQDGDSVRVTWVSHGAAGAGAVEHAGTVRYEDGRLTYSGD</sequence>
<gene>
    <name evidence="2" type="ORF">PROPJV5_1481</name>
</gene>
<proteinExistence type="predicted"/>
<dbReference type="Proteomes" id="UP000265962">
    <property type="component" value="Unassembled WGS sequence"/>
</dbReference>
<keyword evidence="3" id="KW-1185">Reference proteome</keyword>
<keyword evidence="2" id="KW-0449">Lipoprotein</keyword>
<accession>A0A375I421</accession>
<name>A0A375I421_9ACTN</name>
<evidence type="ECO:0000313" key="3">
    <source>
        <dbReference type="Proteomes" id="UP000265962"/>
    </source>
</evidence>
<dbReference type="PROSITE" id="PS51257">
    <property type="entry name" value="PROKAR_LIPOPROTEIN"/>
    <property type="match status" value="1"/>
</dbReference>